<dbReference type="EMBL" id="JACHWR010000003">
    <property type="protein sequence ID" value="MBB3044012.1"/>
    <property type="molecule type" value="Genomic_DNA"/>
</dbReference>
<dbReference type="Gene3D" id="3.40.50.300">
    <property type="entry name" value="P-loop containing nucleotide triphosphate hydrolases"/>
    <property type="match status" value="2"/>
</dbReference>
<keyword evidence="7" id="KW-1185">Reference proteome</keyword>
<reference evidence="6 7" key="1">
    <citation type="submission" date="2020-08" db="EMBL/GenBank/DDBJ databases">
        <title>Sequencing the genomes of 1000 actinobacteria strains.</title>
        <authorList>
            <person name="Klenk H.-P."/>
        </authorList>
    </citation>
    <scope>NUCLEOTIDE SEQUENCE [LARGE SCALE GENOMIC DNA]</scope>
    <source>
        <strain evidence="6 7">DSM 105498</strain>
    </source>
</reference>
<keyword evidence="3" id="KW-0547">Nucleotide-binding</keyword>
<dbReference type="CDD" id="cd03215">
    <property type="entry name" value="ABC_Carb_Monos_II"/>
    <property type="match status" value="1"/>
</dbReference>
<evidence type="ECO:0000313" key="6">
    <source>
        <dbReference type="EMBL" id="MBB3044012.1"/>
    </source>
</evidence>
<name>A0A7W4Z2K9_9ACTN</name>
<dbReference type="InterPro" id="IPR017871">
    <property type="entry name" value="ABC_transporter-like_CS"/>
</dbReference>
<dbReference type="InterPro" id="IPR050107">
    <property type="entry name" value="ABC_carbohydrate_import_ATPase"/>
</dbReference>
<evidence type="ECO:0000259" key="5">
    <source>
        <dbReference type="PROSITE" id="PS50893"/>
    </source>
</evidence>
<proteinExistence type="predicted"/>
<dbReference type="PANTHER" id="PTHR43790">
    <property type="entry name" value="CARBOHYDRATE TRANSPORT ATP-BINDING PROTEIN MG119-RELATED"/>
    <property type="match status" value="1"/>
</dbReference>
<comment type="caution">
    <text evidence="6">The sequence shown here is derived from an EMBL/GenBank/DDBJ whole genome shotgun (WGS) entry which is preliminary data.</text>
</comment>
<evidence type="ECO:0000256" key="1">
    <source>
        <dbReference type="ARBA" id="ARBA00022448"/>
    </source>
</evidence>
<dbReference type="InterPro" id="IPR003593">
    <property type="entry name" value="AAA+_ATPase"/>
</dbReference>
<feature type="domain" description="ABC transporter" evidence="5">
    <location>
        <begin position="256"/>
        <end position="501"/>
    </location>
</feature>
<dbReference type="PANTHER" id="PTHR43790:SF9">
    <property type="entry name" value="GALACTOFURANOSE TRANSPORTER ATP-BINDING PROTEIN YTFR"/>
    <property type="match status" value="1"/>
</dbReference>
<dbReference type="PROSITE" id="PS00211">
    <property type="entry name" value="ABC_TRANSPORTER_1"/>
    <property type="match status" value="1"/>
</dbReference>
<evidence type="ECO:0000256" key="2">
    <source>
        <dbReference type="ARBA" id="ARBA00022737"/>
    </source>
</evidence>
<keyword evidence="1" id="KW-0813">Transport</keyword>
<dbReference type="Proteomes" id="UP000589626">
    <property type="component" value="Unassembled WGS sequence"/>
</dbReference>
<evidence type="ECO:0000256" key="3">
    <source>
        <dbReference type="ARBA" id="ARBA00022741"/>
    </source>
</evidence>
<feature type="domain" description="ABC transporter" evidence="5">
    <location>
        <begin position="10"/>
        <end position="246"/>
    </location>
</feature>
<keyword evidence="6" id="KW-0762">Sugar transport</keyword>
<dbReference type="RefSeq" id="WP_183593934.1">
    <property type="nucleotide sequence ID" value="NZ_JACHWR010000003.1"/>
</dbReference>
<evidence type="ECO:0000256" key="4">
    <source>
        <dbReference type="ARBA" id="ARBA00022840"/>
    </source>
</evidence>
<keyword evidence="4" id="KW-0067">ATP-binding</keyword>
<dbReference type="GO" id="GO:0005524">
    <property type="term" value="F:ATP binding"/>
    <property type="evidence" value="ECO:0007669"/>
    <property type="project" value="UniProtKB-KW"/>
</dbReference>
<evidence type="ECO:0000313" key="7">
    <source>
        <dbReference type="Proteomes" id="UP000589626"/>
    </source>
</evidence>
<dbReference type="InterPro" id="IPR003439">
    <property type="entry name" value="ABC_transporter-like_ATP-bd"/>
</dbReference>
<dbReference type="PROSITE" id="PS50893">
    <property type="entry name" value="ABC_TRANSPORTER_2"/>
    <property type="match status" value="2"/>
</dbReference>
<dbReference type="InterPro" id="IPR027417">
    <property type="entry name" value="P-loop_NTPase"/>
</dbReference>
<dbReference type="SMART" id="SM00382">
    <property type="entry name" value="AAA"/>
    <property type="match status" value="2"/>
</dbReference>
<accession>A0A7W4Z2K9</accession>
<keyword evidence="2" id="KW-0677">Repeat</keyword>
<dbReference type="Pfam" id="PF00005">
    <property type="entry name" value="ABC_tran"/>
    <property type="match status" value="2"/>
</dbReference>
<dbReference type="SUPFAM" id="SSF52540">
    <property type="entry name" value="P-loop containing nucleoside triphosphate hydrolases"/>
    <property type="match status" value="2"/>
</dbReference>
<protein>
    <submittedName>
        <fullName evidence="6">ABC-type sugar transport system ATPase subunit</fullName>
    </submittedName>
</protein>
<dbReference type="CDD" id="cd03216">
    <property type="entry name" value="ABC_Carb_Monos_I"/>
    <property type="match status" value="1"/>
</dbReference>
<organism evidence="6 7">
    <name type="scientific">Nocardioides soli</name>
    <dbReference type="NCBI Taxonomy" id="1036020"/>
    <lineage>
        <taxon>Bacteria</taxon>
        <taxon>Bacillati</taxon>
        <taxon>Actinomycetota</taxon>
        <taxon>Actinomycetes</taxon>
        <taxon>Propionibacteriales</taxon>
        <taxon>Nocardioidaceae</taxon>
        <taxon>Nocardioides</taxon>
    </lineage>
</organism>
<dbReference type="AlphaFoldDB" id="A0A7W4Z2K9"/>
<sequence>MDEKQKPAFIRVRGICKSFPGVQVLDDVSLDLHRGEIRGLTGENGSGKSTLAKILTGLYQPEAGSIEIDGKEVLLKGPASAASYGIIAVSQELTLAPELTVAENICLGQLPRKKLGTVDWQRCRLIARDVLARLNLEIDEQAIVGKLPIELRQAVEIARALSRNAKLLILDEATSSLSEAATDRLLTIVEEMRDKDAAILMITHRMPELYRSASRATVLRDGKVVDTVALPATSESTLVRLMVGREVGDYYGARTSAPGDVVMRVRGLDTDGGVLGGASFDLRRGEILGIAGLVGSGKSELALAIAGAIPSTGSIEVAGRQLKDRSPRGALAAGIGYVPDDRKAAAILPRRSVVENFALGWMDNVSRYGFMRVREERRRVNEASADYGVRALSEAVPIALLSGGNQQKVVVGRTFGRAECNIFVLHEPTRGIDVAAKSELYKLVQAEVDAGAAVIVVSSELPELLGLADRILVFHRGRVHAEFAAGQVDEETLAAVAVSGTDSGMDLAREGEAMWADITDGASPSLR</sequence>
<dbReference type="GO" id="GO:0016887">
    <property type="term" value="F:ATP hydrolysis activity"/>
    <property type="evidence" value="ECO:0007669"/>
    <property type="project" value="InterPro"/>
</dbReference>
<gene>
    <name evidence="6" type="ORF">FHU40_003849</name>
</gene>